<dbReference type="OrthoDB" id="1751077at2759"/>
<evidence type="ECO:0000313" key="2">
    <source>
        <dbReference type="Proteomes" id="UP001141806"/>
    </source>
</evidence>
<gene>
    <name evidence="1" type="ORF">NE237_002159</name>
</gene>
<dbReference type="AlphaFoldDB" id="A0A9Q0QYT5"/>
<keyword evidence="2" id="KW-1185">Reference proteome</keyword>
<sequence>MEVFSVMKQTVTEGKIGLAKKCKLLGLSHLLYADDLLIVVKAKEDFLRLSGLAPNQDKSSLFIGGVPSSATYSLAALIWFPLDRLPIRYLGVFFTCRKIVCHSLQTSVGVC</sequence>
<evidence type="ECO:0008006" key="3">
    <source>
        <dbReference type="Google" id="ProtNLM"/>
    </source>
</evidence>
<comment type="caution">
    <text evidence="1">The sequence shown here is derived from an EMBL/GenBank/DDBJ whole genome shotgun (WGS) entry which is preliminary data.</text>
</comment>
<evidence type="ECO:0000313" key="1">
    <source>
        <dbReference type="EMBL" id="KAJ4977053.1"/>
    </source>
</evidence>
<name>A0A9Q0QYT5_9MAGN</name>
<proteinExistence type="predicted"/>
<organism evidence="1 2">
    <name type="scientific">Protea cynaroides</name>
    <dbReference type="NCBI Taxonomy" id="273540"/>
    <lineage>
        <taxon>Eukaryota</taxon>
        <taxon>Viridiplantae</taxon>
        <taxon>Streptophyta</taxon>
        <taxon>Embryophyta</taxon>
        <taxon>Tracheophyta</taxon>
        <taxon>Spermatophyta</taxon>
        <taxon>Magnoliopsida</taxon>
        <taxon>Proteales</taxon>
        <taxon>Proteaceae</taxon>
        <taxon>Protea</taxon>
    </lineage>
</organism>
<reference evidence="1" key="1">
    <citation type="journal article" date="2023" name="Plant J.">
        <title>The genome of the king protea, Protea cynaroides.</title>
        <authorList>
            <person name="Chang J."/>
            <person name="Duong T.A."/>
            <person name="Schoeman C."/>
            <person name="Ma X."/>
            <person name="Roodt D."/>
            <person name="Barker N."/>
            <person name="Li Z."/>
            <person name="Van de Peer Y."/>
            <person name="Mizrachi E."/>
        </authorList>
    </citation>
    <scope>NUCLEOTIDE SEQUENCE</scope>
    <source>
        <tissue evidence="1">Young leaves</tissue>
    </source>
</reference>
<protein>
    <recommendedName>
        <fullName evidence="3">Reverse transcriptase domain-containing protein</fullName>
    </recommendedName>
</protein>
<dbReference type="EMBL" id="JAMYWD010000003">
    <property type="protein sequence ID" value="KAJ4977053.1"/>
    <property type="molecule type" value="Genomic_DNA"/>
</dbReference>
<dbReference type="Proteomes" id="UP001141806">
    <property type="component" value="Unassembled WGS sequence"/>
</dbReference>
<accession>A0A9Q0QYT5</accession>